<accession>C4GCN2</accession>
<sequence>MEIHGYVDHIIYHNMENAYTVMSVAVNGEQEVVVGTFPGISEGENLTLQGEYVMHASYGEQFKATSYEVRPPEDAVAMERYLGSGAIKGVGPKLAARIVKTFKGDTFRVMEEDPTRLSKIKGISEKMALDICGQIIEKRDTREAMVFLESYGIHSNLAMKVYRQYGSQVYSVIANNPYRMAEDISGVGFKIADEIASKVGISASSEYRIQCGVLYILNQAACSGHTYLPKELLLRNTAQMLGLDPQDVEANLMNMAMEKKIVIRGREDPQVYAGAFYRMEEMTAGMMLALNHNYHVEDDQIEAAIARLEQGERMELDPQQKEAVTTAIRHGVCLMTGGPGTGKTTTIRAMLNYFLDQGLNVQLAAPTGRAAKRMSEATGCQAKTIHRLLEVSGGAGEEGESLGRFERDQFHPLEAEVIIVDEMSMVDISLMHALLKAVADQTRLILVGDINQLPSVGPGNVLRDLIDSGAFPTVRLDRIFRQSEASDIVVNAHRINRGQTVILDNKSKDFFFLEREDADHIISVTLQLMRDKLPAYVGADMFDIQVLTPSRKGLLGVERLNEILQKYLNPEGESRREYRCGERIFREGDKVMQIKNNYQMEWEVRSEYGLVFDRGTGVFNGDMGRIEEIDHFSQSLTVRYDEDRLVTYPFKQLDELELAYAITIHKSQGSEYPAVIIPLLDGPRMLLNRNLIYTAVTRARSCVTLVGKEQIFRQMCDNNTQARRFSGLCQRITEQVQTQEKMNQITRENA</sequence>
<dbReference type="NCBIfam" id="TIGR01448">
    <property type="entry name" value="recD_rel"/>
    <property type="match status" value="1"/>
</dbReference>
<dbReference type="SMART" id="SM00382">
    <property type="entry name" value="AAA"/>
    <property type="match status" value="1"/>
</dbReference>
<dbReference type="CDD" id="cd18809">
    <property type="entry name" value="SF1_C_RecD"/>
    <property type="match status" value="1"/>
</dbReference>
<dbReference type="InterPro" id="IPR027785">
    <property type="entry name" value="UvrD-like_helicase_C"/>
</dbReference>
<dbReference type="HAMAP" id="MF_01488">
    <property type="entry name" value="RecD2"/>
    <property type="match status" value="1"/>
</dbReference>
<dbReference type="EMBL" id="ACIP02000004">
    <property type="protein sequence ID" value="EEP27732.1"/>
    <property type="molecule type" value="Genomic_DNA"/>
</dbReference>
<dbReference type="AlphaFoldDB" id="C4GCN2"/>
<dbReference type="CDD" id="cd17933">
    <property type="entry name" value="DEXSc_RecD-like"/>
    <property type="match status" value="1"/>
</dbReference>
<dbReference type="InterPro" id="IPR050534">
    <property type="entry name" value="Coronavir_polyprotein_1ab"/>
</dbReference>
<dbReference type="GO" id="GO:0016887">
    <property type="term" value="F:ATP hydrolysis activity"/>
    <property type="evidence" value="ECO:0007669"/>
    <property type="project" value="RHEA"/>
</dbReference>
<dbReference type="Gene3D" id="2.30.30.940">
    <property type="match status" value="1"/>
</dbReference>
<dbReference type="InterPro" id="IPR041451">
    <property type="entry name" value="RecD2_SH13"/>
</dbReference>
<keyword evidence="3" id="KW-0378">Hydrolase</keyword>
<dbReference type="SUPFAM" id="SSF52540">
    <property type="entry name" value="P-loop containing nucleoside triphosphate hydrolases"/>
    <property type="match status" value="1"/>
</dbReference>
<dbReference type="PANTHER" id="PTHR43788:SF6">
    <property type="entry name" value="DNA HELICASE B"/>
    <property type="match status" value="1"/>
</dbReference>
<feature type="domain" description="AAA+ ATPase" evidence="4">
    <location>
        <begin position="329"/>
        <end position="484"/>
    </location>
</feature>
<keyword evidence="1 3" id="KW-0547">Nucleotide-binding</keyword>
<protein>
    <recommendedName>
        <fullName evidence="3">ATP-dependent RecD2 DNA helicase</fullName>
        <ecNumber evidence="3">5.6.2.3</ecNumber>
    </recommendedName>
    <alternativeName>
        <fullName evidence="3">DNA 5'-3' helicase subunit RecD2</fullName>
    </alternativeName>
</protein>
<dbReference type="PANTHER" id="PTHR43788">
    <property type="entry name" value="DNA2/NAM7 HELICASE FAMILY MEMBER"/>
    <property type="match status" value="1"/>
</dbReference>
<dbReference type="eggNOG" id="COG0507">
    <property type="taxonomic scope" value="Bacteria"/>
</dbReference>
<dbReference type="InterPro" id="IPR029493">
    <property type="entry name" value="RecD2-like_HHH"/>
</dbReference>
<dbReference type="Pfam" id="PF13604">
    <property type="entry name" value="AAA_30"/>
    <property type="match status" value="1"/>
</dbReference>
<keyword evidence="3" id="KW-0413">Isomerase</keyword>
<dbReference type="GO" id="GO:0003677">
    <property type="term" value="F:DNA binding"/>
    <property type="evidence" value="ECO:0007669"/>
    <property type="project" value="UniProtKB-UniRule"/>
</dbReference>
<keyword evidence="3 5" id="KW-0347">Helicase</keyword>
<dbReference type="GO" id="GO:0005524">
    <property type="term" value="F:ATP binding"/>
    <property type="evidence" value="ECO:0007669"/>
    <property type="project" value="UniProtKB-UniRule"/>
</dbReference>
<gene>
    <name evidence="3" type="primary">recD2</name>
    <name evidence="5" type="ORF">GCWU000342_01726</name>
</gene>
<keyword evidence="6" id="KW-1185">Reference proteome</keyword>
<dbReference type="RefSeq" id="WP_006906723.1">
    <property type="nucleotide sequence ID" value="NZ_GG665867.1"/>
</dbReference>
<dbReference type="InterPro" id="IPR027417">
    <property type="entry name" value="P-loop_NTPase"/>
</dbReference>
<dbReference type="SUPFAM" id="SSF47781">
    <property type="entry name" value="RuvA domain 2-like"/>
    <property type="match status" value="1"/>
</dbReference>
<comment type="caution">
    <text evidence="5">The sequence shown here is derived from an EMBL/GenBank/DDBJ whole genome shotgun (WGS) entry which is preliminary data.</text>
</comment>
<dbReference type="Pfam" id="PF23139">
    <property type="entry name" value="OB_YrrC"/>
    <property type="match status" value="1"/>
</dbReference>
<comment type="catalytic activity">
    <reaction evidence="3">
        <text>ATP + H2O = ADP + phosphate + H(+)</text>
        <dbReference type="Rhea" id="RHEA:13065"/>
        <dbReference type="ChEBI" id="CHEBI:15377"/>
        <dbReference type="ChEBI" id="CHEBI:15378"/>
        <dbReference type="ChEBI" id="CHEBI:30616"/>
        <dbReference type="ChEBI" id="CHEBI:43474"/>
        <dbReference type="ChEBI" id="CHEBI:456216"/>
        <dbReference type="EC" id="5.6.2.3"/>
    </reaction>
</comment>
<organism evidence="5 6">
    <name type="scientific">Shuttleworthella satelles DSM 14600</name>
    <dbReference type="NCBI Taxonomy" id="626523"/>
    <lineage>
        <taxon>Bacteria</taxon>
        <taxon>Bacillati</taxon>
        <taxon>Bacillota</taxon>
        <taxon>Clostridia</taxon>
        <taxon>Lachnospirales</taxon>
        <taxon>Lachnospiraceae</taxon>
        <taxon>Shuttleworthella</taxon>
    </lineage>
</organism>
<dbReference type="InterPro" id="IPR003593">
    <property type="entry name" value="AAA+_ATPase"/>
</dbReference>
<comment type="function">
    <text evidence="3">DNA-dependent ATPase and ATP-dependent 5'-3' DNA helicase. Has no activity on blunt DNA or DNA with 3'-overhangs, requires at least 10 bases of 5'-ssDNA for helicase activity.</text>
</comment>
<comment type="similarity">
    <text evidence="3">Belongs to the RecD family. RecD2 subfamily.</text>
</comment>
<name>C4GCN2_9FIRM</name>
<dbReference type="Pfam" id="PF14520">
    <property type="entry name" value="HHH_5"/>
    <property type="match status" value="1"/>
</dbReference>
<evidence type="ECO:0000256" key="2">
    <source>
        <dbReference type="ARBA" id="ARBA00022840"/>
    </source>
</evidence>
<reference evidence="5" key="1">
    <citation type="submission" date="2009-04" db="EMBL/GenBank/DDBJ databases">
        <authorList>
            <person name="Weinstock G."/>
            <person name="Sodergren E."/>
            <person name="Clifton S."/>
            <person name="Fulton L."/>
            <person name="Fulton B."/>
            <person name="Courtney L."/>
            <person name="Fronick C."/>
            <person name="Harrison M."/>
            <person name="Strong C."/>
            <person name="Farmer C."/>
            <person name="Delahaunty K."/>
            <person name="Markovic C."/>
            <person name="Hall O."/>
            <person name="Minx P."/>
            <person name="Tomlinson C."/>
            <person name="Mitreva M."/>
            <person name="Nelson J."/>
            <person name="Hou S."/>
            <person name="Wollam A."/>
            <person name="Pepin K.H."/>
            <person name="Johnson M."/>
            <person name="Bhonagiri V."/>
            <person name="Nash W.E."/>
            <person name="Warren W."/>
            <person name="Chinwalla A."/>
            <person name="Mardis E.R."/>
            <person name="Wilson R.K."/>
        </authorList>
    </citation>
    <scope>NUCLEOTIDE SEQUENCE [LARGE SCALE GENOMIC DNA]</scope>
    <source>
        <strain evidence="5">DSM 14600</strain>
    </source>
</reference>
<evidence type="ECO:0000313" key="5">
    <source>
        <dbReference type="EMBL" id="EEP27732.1"/>
    </source>
</evidence>
<dbReference type="STRING" id="626523.GCWU000342_01726"/>
<dbReference type="Proteomes" id="UP000003494">
    <property type="component" value="Unassembled WGS sequence"/>
</dbReference>
<dbReference type="Gene3D" id="3.40.50.300">
    <property type="entry name" value="P-loop containing nucleotide triphosphate hydrolases"/>
    <property type="match status" value="2"/>
</dbReference>
<dbReference type="Gene3D" id="1.10.150.20">
    <property type="entry name" value="5' to 3' exonuclease, C-terminal subdomain"/>
    <property type="match status" value="1"/>
</dbReference>
<feature type="binding site" evidence="3">
    <location>
        <begin position="340"/>
        <end position="344"/>
    </location>
    <ligand>
        <name>ATP</name>
        <dbReference type="ChEBI" id="CHEBI:30616"/>
    </ligand>
</feature>
<dbReference type="Pfam" id="PF18335">
    <property type="entry name" value="SH3_13"/>
    <property type="match status" value="1"/>
</dbReference>
<dbReference type="Pfam" id="PF13538">
    <property type="entry name" value="UvrD_C_2"/>
    <property type="match status" value="1"/>
</dbReference>
<proteinExistence type="inferred from homology"/>
<keyword evidence="2 3" id="KW-0067">ATP-binding</keyword>
<keyword evidence="3" id="KW-0238">DNA-binding</keyword>
<dbReference type="HOGENOM" id="CLU_007524_0_1_9"/>
<dbReference type="Pfam" id="PF14490">
    <property type="entry name" value="HHH_RecD2"/>
    <property type="match status" value="1"/>
</dbReference>
<dbReference type="InterPro" id="IPR055446">
    <property type="entry name" value="RecD2_N_OB"/>
</dbReference>
<dbReference type="InterPro" id="IPR010994">
    <property type="entry name" value="RuvA_2-like"/>
</dbReference>
<dbReference type="InterPro" id="IPR006345">
    <property type="entry name" value="RecD2"/>
</dbReference>
<dbReference type="GO" id="GO:0006310">
    <property type="term" value="P:DNA recombination"/>
    <property type="evidence" value="ECO:0007669"/>
    <property type="project" value="InterPro"/>
</dbReference>
<dbReference type="GO" id="GO:0017116">
    <property type="term" value="F:single-stranded DNA helicase activity"/>
    <property type="evidence" value="ECO:0007669"/>
    <property type="project" value="TreeGrafter"/>
</dbReference>
<evidence type="ECO:0000256" key="3">
    <source>
        <dbReference type="HAMAP-Rule" id="MF_01488"/>
    </source>
</evidence>
<evidence type="ECO:0000256" key="1">
    <source>
        <dbReference type="ARBA" id="ARBA00022741"/>
    </source>
</evidence>
<dbReference type="EC" id="5.6.2.3" evidence="3"/>
<evidence type="ECO:0000313" key="6">
    <source>
        <dbReference type="Proteomes" id="UP000003494"/>
    </source>
</evidence>
<dbReference type="Gene3D" id="1.10.10.2220">
    <property type="match status" value="1"/>
</dbReference>
<evidence type="ECO:0000259" key="4">
    <source>
        <dbReference type="SMART" id="SM00382"/>
    </source>
</evidence>
<dbReference type="GO" id="GO:0043139">
    <property type="term" value="F:5'-3' DNA helicase activity"/>
    <property type="evidence" value="ECO:0007669"/>
    <property type="project" value="UniProtKB-UniRule"/>
</dbReference>
<dbReference type="GO" id="GO:0009338">
    <property type="term" value="C:exodeoxyribonuclease V complex"/>
    <property type="evidence" value="ECO:0007669"/>
    <property type="project" value="TreeGrafter"/>
</dbReference>